<evidence type="ECO:0000256" key="3">
    <source>
        <dbReference type="SAM" id="MobiDB-lite"/>
    </source>
</evidence>
<keyword evidence="2" id="KW-0175">Coiled coil</keyword>
<gene>
    <name evidence="4" type="primary">At5g55860_2</name>
    <name evidence="4" type="ORF">g.43389</name>
</gene>
<name>A0A1D1Y413_9ARAE</name>
<dbReference type="EMBL" id="GDJX01018553">
    <property type="protein sequence ID" value="JAT49383.1"/>
    <property type="molecule type" value="Transcribed_RNA"/>
</dbReference>
<feature type="region of interest" description="Disordered" evidence="3">
    <location>
        <begin position="55"/>
        <end position="111"/>
    </location>
</feature>
<accession>A0A1D1Y413</accession>
<evidence type="ECO:0000256" key="2">
    <source>
        <dbReference type="ARBA" id="ARBA00023054"/>
    </source>
</evidence>
<protein>
    <submittedName>
        <fullName evidence="4">WEB family protein At5g55860</fullName>
    </submittedName>
</protein>
<dbReference type="GO" id="GO:0009904">
    <property type="term" value="P:chloroplast accumulation movement"/>
    <property type="evidence" value="ECO:0007669"/>
    <property type="project" value="TreeGrafter"/>
</dbReference>
<dbReference type="AlphaFoldDB" id="A0A1D1Y413"/>
<sequence length="145" mass="16110">VAAALAQVEAVRASEKDAIKKLEATRKEMEELTSATGEALKRAEMAEAARRAVEGEMKRWREREQKRVADTTSRALSESQMPPVPSSWIMVPIANPPETTGENWKSEKTPTMKKVLLPQLSGILRRKWNQVEGGSPSYLPGEKPV</sequence>
<organism evidence="4">
    <name type="scientific">Anthurium amnicola</name>
    <dbReference type="NCBI Taxonomy" id="1678845"/>
    <lineage>
        <taxon>Eukaryota</taxon>
        <taxon>Viridiplantae</taxon>
        <taxon>Streptophyta</taxon>
        <taxon>Embryophyta</taxon>
        <taxon>Tracheophyta</taxon>
        <taxon>Spermatophyta</taxon>
        <taxon>Magnoliopsida</taxon>
        <taxon>Liliopsida</taxon>
        <taxon>Araceae</taxon>
        <taxon>Pothoideae</taxon>
        <taxon>Potheae</taxon>
        <taxon>Anthurium</taxon>
    </lineage>
</organism>
<evidence type="ECO:0000256" key="1">
    <source>
        <dbReference type="ARBA" id="ARBA00005485"/>
    </source>
</evidence>
<dbReference type="GO" id="GO:0009903">
    <property type="term" value="P:chloroplast avoidance movement"/>
    <property type="evidence" value="ECO:0007669"/>
    <property type="project" value="TreeGrafter"/>
</dbReference>
<dbReference type="PANTHER" id="PTHR32054:SF3">
    <property type="entry name" value="HEAVY CHAIN, PUTATIVE, EXPRESSED-RELATED"/>
    <property type="match status" value="1"/>
</dbReference>
<proteinExistence type="inferred from homology"/>
<evidence type="ECO:0000313" key="4">
    <source>
        <dbReference type="EMBL" id="JAT49383.1"/>
    </source>
</evidence>
<feature type="non-terminal residue" evidence="4">
    <location>
        <position position="1"/>
    </location>
</feature>
<dbReference type="GO" id="GO:0005829">
    <property type="term" value="C:cytosol"/>
    <property type="evidence" value="ECO:0007669"/>
    <property type="project" value="TreeGrafter"/>
</dbReference>
<reference evidence="4" key="1">
    <citation type="submission" date="2015-07" db="EMBL/GenBank/DDBJ databases">
        <title>Transcriptome Assembly of Anthurium amnicola.</title>
        <authorList>
            <person name="Suzuki J."/>
        </authorList>
    </citation>
    <scope>NUCLEOTIDE SEQUENCE</scope>
</reference>
<comment type="similarity">
    <text evidence="1">Belongs to the WEB family.</text>
</comment>
<dbReference type="PANTHER" id="PTHR32054">
    <property type="entry name" value="HEAVY CHAIN, PUTATIVE, EXPRESSED-RELATED-RELATED"/>
    <property type="match status" value="1"/>
</dbReference>
<feature type="compositionally biased region" description="Basic and acidic residues" evidence="3">
    <location>
        <begin position="55"/>
        <end position="69"/>
    </location>
</feature>
<feature type="compositionally biased region" description="Polar residues" evidence="3">
    <location>
        <begin position="70"/>
        <end position="80"/>
    </location>
</feature>